<comment type="pathway">
    <text evidence="4">Amino-acid biosynthesis; L-methionine biosynthesis via salvage pathway; S-methyl-5-thio-alpha-D-ribose 1-phosphate from S-methyl-5'-thioadenosine (phosphorylase route): step 1/1.</text>
</comment>
<feature type="binding site" evidence="4">
    <location>
        <position position="192"/>
    </location>
    <ligand>
        <name>substrate</name>
    </ligand>
</feature>
<dbReference type="AlphaFoldDB" id="A0A0J6GWB3"/>
<sequence>MTNSTEFQQVQRIGIIGGSGLQQLPGLEDIRLVEIETAFGQPSSPVTLGTLNGVPVAFVQRHGVGHTIPPASINVRANIAALRHVGCTQLLSVSAVGSLSHDAPPGSFVLIDQFIDRTIQRDKTFFGPGLVGHVPFGNPVCGRMHAVLAKSVKTTDVQALDSGTYVVMEGPQFSTRAESNLYRQWGGTVIGMTAMPEAKLAREAELCYAMIAIPTDFDCWHESHEDVNAALVAQRMADTFTLTRRLVTEAVSRLGKHRGACPCGCDRALDTAVMTAPEHRDPAMVDRLLTVAPNAMHLRSNKD</sequence>
<dbReference type="Proteomes" id="UP000434925">
    <property type="component" value="Unassembled WGS sequence"/>
</dbReference>
<evidence type="ECO:0000259" key="5">
    <source>
        <dbReference type="Pfam" id="PF01048"/>
    </source>
</evidence>
<dbReference type="InterPro" id="IPR000845">
    <property type="entry name" value="Nucleoside_phosphorylase_d"/>
</dbReference>
<dbReference type="Gene3D" id="3.40.50.1580">
    <property type="entry name" value="Nucleoside phosphorylase domain"/>
    <property type="match status" value="1"/>
</dbReference>
<dbReference type="SUPFAM" id="SSF53167">
    <property type="entry name" value="Purine and uridine phosphorylases"/>
    <property type="match status" value="1"/>
</dbReference>
<organism evidence="7 8">
    <name type="scientific">Pseudomonas lini</name>
    <dbReference type="NCBI Taxonomy" id="163011"/>
    <lineage>
        <taxon>Bacteria</taxon>
        <taxon>Pseudomonadati</taxon>
        <taxon>Pseudomonadota</taxon>
        <taxon>Gammaproteobacteria</taxon>
        <taxon>Pseudomonadales</taxon>
        <taxon>Pseudomonadaceae</taxon>
        <taxon>Pseudomonas</taxon>
    </lineage>
</organism>
<protein>
    <recommendedName>
        <fullName evidence="4">S-methyl-5'-thioadenosine phosphorylase</fullName>
        <ecNumber evidence="4">2.4.2.28</ecNumber>
    </recommendedName>
    <alternativeName>
        <fullName evidence="4">5'-methylthioadenosine phosphorylase</fullName>
        <shortName evidence="4">MTA phosphorylase</shortName>
        <shortName evidence="4">MTAP</shortName>
    </alternativeName>
</protein>
<keyword evidence="2 4" id="KW-0808">Transferase</keyword>
<name>A0A0J6GWB3_9PSED</name>
<feature type="binding site" evidence="4">
    <location>
        <position position="193"/>
    </location>
    <ligand>
        <name>phosphate</name>
        <dbReference type="ChEBI" id="CHEBI:43474"/>
    </ligand>
</feature>
<dbReference type="Pfam" id="PF01048">
    <property type="entry name" value="PNP_UDP_1"/>
    <property type="match status" value="1"/>
</dbReference>
<dbReference type="CDD" id="cd09010">
    <property type="entry name" value="MTAP_SsMTAPII_like_MTIP"/>
    <property type="match status" value="1"/>
</dbReference>
<keyword evidence="8" id="KW-1185">Reference proteome</keyword>
<feature type="binding site" evidence="4">
    <location>
        <begin position="61"/>
        <end position="62"/>
    </location>
    <ligand>
        <name>phosphate</name>
        <dbReference type="ChEBI" id="CHEBI:43474"/>
    </ligand>
</feature>
<comment type="similarity">
    <text evidence="4">Belongs to the PNP/MTAP phosphorylase family. MTAP subfamily.</text>
</comment>
<accession>A0A0J6GWB3</accession>
<dbReference type="InterPro" id="IPR018099">
    <property type="entry name" value="Purine_phosphorylase-2_CS"/>
</dbReference>
<dbReference type="InterPro" id="IPR010044">
    <property type="entry name" value="MTAP"/>
</dbReference>
<evidence type="ECO:0000313" key="6">
    <source>
        <dbReference type="EMBL" id="KAB0499313.1"/>
    </source>
</evidence>
<feature type="domain" description="Nucleoside phosphorylase" evidence="5">
    <location>
        <begin position="12"/>
        <end position="230"/>
    </location>
</feature>
<evidence type="ECO:0000313" key="8">
    <source>
        <dbReference type="Proteomes" id="UP000182814"/>
    </source>
</evidence>
<evidence type="ECO:0000313" key="7">
    <source>
        <dbReference type="EMBL" id="SDS24727.1"/>
    </source>
</evidence>
<dbReference type="NCBIfam" id="TIGR01694">
    <property type="entry name" value="MTAP"/>
    <property type="match status" value="1"/>
</dbReference>
<evidence type="ECO:0000256" key="3">
    <source>
        <dbReference type="ARBA" id="ARBA00022726"/>
    </source>
</evidence>
<dbReference type="HAMAP" id="MF_01963">
    <property type="entry name" value="MTAP"/>
    <property type="match status" value="1"/>
</dbReference>
<dbReference type="GO" id="GO:0017061">
    <property type="term" value="F:S-methyl-5-thioadenosine phosphorylase activity"/>
    <property type="evidence" value="ECO:0007669"/>
    <property type="project" value="UniProtKB-UniRule"/>
</dbReference>
<dbReference type="InterPro" id="IPR035994">
    <property type="entry name" value="Nucleoside_phosphorylase_sf"/>
</dbReference>
<dbReference type="PANTHER" id="PTHR42679">
    <property type="entry name" value="S-METHYL-5'-THIOADENOSINE PHOSPHORYLASE"/>
    <property type="match status" value="1"/>
</dbReference>
<evidence type="ECO:0000256" key="4">
    <source>
        <dbReference type="HAMAP-Rule" id="MF_01963"/>
    </source>
</evidence>
<dbReference type="RefSeq" id="WP_048397380.1">
    <property type="nucleotide sequence ID" value="NZ_JYLB01000011.1"/>
</dbReference>
<reference evidence="8" key="1">
    <citation type="submission" date="2016-10" db="EMBL/GenBank/DDBJ databases">
        <authorList>
            <person name="Varghese N."/>
            <person name="Submissions S."/>
        </authorList>
    </citation>
    <scope>NUCLEOTIDE SEQUENCE [LARGE SCALE GENOMIC DNA]</scope>
    <source>
        <strain evidence="8">BS3782</strain>
    </source>
</reference>
<proteinExistence type="inferred from homology"/>
<evidence type="ECO:0000313" key="9">
    <source>
        <dbReference type="Proteomes" id="UP000434925"/>
    </source>
</evidence>
<comment type="catalytic activity">
    <reaction evidence="4">
        <text>S-methyl-5'-thioadenosine + phosphate = 5-(methylsulfanyl)-alpha-D-ribose 1-phosphate + adenine</text>
        <dbReference type="Rhea" id="RHEA:11852"/>
        <dbReference type="ChEBI" id="CHEBI:16708"/>
        <dbReference type="ChEBI" id="CHEBI:17509"/>
        <dbReference type="ChEBI" id="CHEBI:43474"/>
        <dbReference type="ChEBI" id="CHEBI:58533"/>
        <dbReference type="EC" id="2.4.2.28"/>
    </reaction>
</comment>
<comment type="subunit">
    <text evidence="4">Homohexamer. Dimer of a homotrimer.</text>
</comment>
<feature type="binding site" evidence="4">
    <location>
        <position position="19"/>
    </location>
    <ligand>
        <name>phosphate</name>
        <dbReference type="ChEBI" id="CHEBI:43474"/>
    </ligand>
</feature>
<dbReference type="UniPathway" id="UPA00904">
    <property type="reaction ID" value="UER00873"/>
</dbReference>
<feature type="site" description="Important for substrate specificity" evidence="4">
    <location>
        <position position="174"/>
    </location>
</feature>
<dbReference type="GO" id="GO:0006166">
    <property type="term" value="P:purine ribonucleoside salvage"/>
    <property type="evidence" value="ECO:0007669"/>
    <property type="project" value="UniProtKB-KW"/>
</dbReference>
<dbReference type="Proteomes" id="UP000182814">
    <property type="component" value="Chromosome I"/>
</dbReference>
<dbReference type="PATRIC" id="fig|163011.3.peg.409"/>
<evidence type="ECO:0000256" key="2">
    <source>
        <dbReference type="ARBA" id="ARBA00022679"/>
    </source>
</evidence>
<reference evidence="6 9" key="3">
    <citation type="submission" date="2019-09" db="EMBL/GenBank/DDBJ databases">
        <title>Draft genome sequences of 48 bacterial type strains from the CCUG.</title>
        <authorList>
            <person name="Tunovic T."/>
            <person name="Pineiro-Iglesias B."/>
            <person name="Unosson C."/>
            <person name="Inganas E."/>
            <person name="Ohlen M."/>
            <person name="Cardew S."/>
            <person name="Jensie-Markopoulos S."/>
            <person name="Salva-Serra F."/>
            <person name="Jaen-Luchoro D."/>
            <person name="Karlsson R."/>
            <person name="Svensson-Stadler L."/>
            <person name="Chun J."/>
            <person name="Moore E."/>
        </authorList>
    </citation>
    <scope>NUCLEOTIDE SEQUENCE [LARGE SCALE GENOMIC DNA]</scope>
    <source>
        <strain evidence="6 9">CCUG 51522</strain>
    </source>
</reference>
<dbReference type="PANTHER" id="PTHR42679:SF2">
    <property type="entry name" value="S-METHYL-5'-THIOADENOSINE PHOSPHORYLASE"/>
    <property type="match status" value="1"/>
</dbReference>
<reference evidence="7" key="2">
    <citation type="submission" date="2016-10" db="EMBL/GenBank/DDBJ databases">
        <authorList>
            <person name="de Groot N.N."/>
        </authorList>
    </citation>
    <scope>NUCLEOTIDE SEQUENCE [LARGE SCALE GENOMIC DNA]</scope>
    <source>
        <strain evidence="7">BS3782</strain>
    </source>
</reference>
<gene>
    <name evidence="4 6" type="primary">mtnP</name>
    <name evidence="6" type="ORF">F7R14_26270</name>
    <name evidence="7" type="ORF">SAMN04490191_1032</name>
</gene>
<comment type="function">
    <text evidence="4">Catalyzes the reversible phosphorylation of S-methyl-5'-thioadenosine (MTA) to adenine and 5-methylthioribose-1-phosphate. Involved in the breakdown of MTA, a major by-product of polyamine biosynthesis. Responsible for the first step in the methionine salvage pathway after MTA has been generated from S-adenosylmethionine. Has broad substrate specificity with 6-aminopurine nucleosides as preferred substrates.</text>
</comment>
<dbReference type="PROSITE" id="PS01240">
    <property type="entry name" value="PNP_MTAP_2"/>
    <property type="match status" value="1"/>
</dbReference>
<dbReference type="GO" id="GO:0019509">
    <property type="term" value="P:L-methionine salvage from methylthioadenosine"/>
    <property type="evidence" value="ECO:0007669"/>
    <property type="project" value="UniProtKB-UniRule"/>
</dbReference>
<feature type="binding site" evidence="4">
    <location>
        <begin position="216"/>
        <end position="218"/>
    </location>
    <ligand>
        <name>substrate</name>
    </ligand>
</feature>
<feature type="binding site" evidence="4">
    <location>
        <begin position="94"/>
        <end position="95"/>
    </location>
    <ligand>
        <name>phosphate</name>
        <dbReference type="ChEBI" id="CHEBI:43474"/>
    </ligand>
</feature>
<dbReference type="GO" id="GO:0005829">
    <property type="term" value="C:cytosol"/>
    <property type="evidence" value="ECO:0007669"/>
    <property type="project" value="TreeGrafter"/>
</dbReference>
<evidence type="ECO:0000256" key="1">
    <source>
        <dbReference type="ARBA" id="ARBA00022676"/>
    </source>
</evidence>
<dbReference type="EMBL" id="VZPO01000012">
    <property type="protein sequence ID" value="KAB0499313.1"/>
    <property type="molecule type" value="Genomic_DNA"/>
</dbReference>
<keyword evidence="3 4" id="KW-0660">Purine salvage</keyword>
<dbReference type="EC" id="2.4.2.28" evidence="4"/>
<dbReference type="EMBL" id="LT629746">
    <property type="protein sequence ID" value="SDS24727.1"/>
    <property type="molecule type" value="Genomic_DNA"/>
</dbReference>
<dbReference type="FunFam" id="3.40.50.1580:FF:000012">
    <property type="entry name" value="Probable 6-oxopurine nucleoside phosphorylase"/>
    <property type="match status" value="1"/>
</dbReference>
<feature type="site" description="Important for substrate specificity" evidence="4">
    <location>
        <position position="229"/>
    </location>
</feature>
<keyword evidence="1 4" id="KW-0328">Glycosyltransferase</keyword>